<evidence type="ECO:0000256" key="5">
    <source>
        <dbReference type="ARBA" id="ARBA00036184"/>
    </source>
</evidence>
<dbReference type="PROSITE" id="PS01129">
    <property type="entry name" value="PSI_RLU"/>
    <property type="match status" value="1"/>
</dbReference>
<dbReference type="InterPro" id="IPR050188">
    <property type="entry name" value="RluA_PseudoU_synthase"/>
</dbReference>
<keyword evidence="2" id="KW-0698">rRNA processing</keyword>
<feature type="domain" description="Pseudouridine synthase RsuA/RluA-like" evidence="10">
    <location>
        <begin position="14"/>
        <end position="161"/>
    </location>
</feature>
<dbReference type="PANTHER" id="PTHR21600">
    <property type="entry name" value="MITOCHONDRIAL RNA PSEUDOURIDINE SYNTHASE"/>
    <property type="match status" value="1"/>
</dbReference>
<dbReference type="InterPro" id="IPR006225">
    <property type="entry name" value="PsdUridine_synth_RluC/D"/>
</dbReference>
<organism evidence="11 12">
    <name type="scientific">Blastopirellula marina DSM 3645</name>
    <dbReference type="NCBI Taxonomy" id="314230"/>
    <lineage>
        <taxon>Bacteria</taxon>
        <taxon>Pseudomonadati</taxon>
        <taxon>Planctomycetota</taxon>
        <taxon>Planctomycetia</taxon>
        <taxon>Pirellulales</taxon>
        <taxon>Pirellulaceae</taxon>
        <taxon>Blastopirellula</taxon>
    </lineage>
</organism>
<dbReference type="EC" id="5.4.99.-" evidence="9"/>
<keyword evidence="4 9" id="KW-0413">Isomerase</keyword>
<dbReference type="InterPro" id="IPR006145">
    <property type="entry name" value="PsdUridine_synth_RsuA/RluA"/>
</dbReference>
<dbReference type="InterPro" id="IPR006224">
    <property type="entry name" value="PsdUridine_synth_RluA-like_CS"/>
</dbReference>
<protein>
    <recommendedName>
        <fullName evidence="9">Pseudouridine synthase</fullName>
        <ecNumber evidence="9">5.4.99.-</ecNumber>
    </recommendedName>
</protein>
<dbReference type="Proteomes" id="UP000004358">
    <property type="component" value="Unassembled WGS sequence"/>
</dbReference>
<dbReference type="GO" id="GO:0160151">
    <property type="term" value="F:tRNA pseudouridine(32) synthase activity"/>
    <property type="evidence" value="ECO:0007669"/>
    <property type="project" value="UniProtKB-EC"/>
</dbReference>
<comment type="caution">
    <text evidence="11">The sequence shown here is derived from an EMBL/GenBank/DDBJ whole genome shotgun (WGS) entry which is preliminary data.</text>
</comment>
<comment type="catalytic activity">
    <reaction evidence="5">
        <text>uridine(32) in tRNA = pseudouridine(32) in tRNA</text>
        <dbReference type="Rhea" id="RHEA:42544"/>
        <dbReference type="Rhea" id="RHEA-COMP:10107"/>
        <dbReference type="Rhea" id="RHEA-COMP:10108"/>
        <dbReference type="ChEBI" id="CHEBI:65314"/>
        <dbReference type="ChEBI" id="CHEBI:65315"/>
        <dbReference type="EC" id="5.4.99.28"/>
    </reaction>
</comment>
<accession>A3ZRG1</accession>
<name>A3ZRG1_9BACT</name>
<evidence type="ECO:0000256" key="1">
    <source>
        <dbReference type="ARBA" id="ARBA00010876"/>
    </source>
</evidence>
<dbReference type="STRING" id="314230.DSM3645_11956"/>
<comment type="catalytic activity">
    <reaction evidence="9">
        <text>a uridine in RNA = a pseudouridine in RNA</text>
        <dbReference type="Rhea" id="RHEA:48348"/>
        <dbReference type="Rhea" id="RHEA-COMP:12068"/>
        <dbReference type="Rhea" id="RHEA-COMP:12069"/>
        <dbReference type="ChEBI" id="CHEBI:65314"/>
        <dbReference type="ChEBI" id="CHEBI:65315"/>
    </reaction>
</comment>
<comment type="function">
    <text evidence="9">Responsible for synthesis of pseudouridine from uracil.</text>
</comment>
<dbReference type="SUPFAM" id="SSF55120">
    <property type="entry name" value="Pseudouridine synthase"/>
    <property type="match status" value="1"/>
</dbReference>
<evidence type="ECO:0000256" key="7">
    <source>
        <dbReference type="ARBA" id="ARBA00037305"/>
    </source>
</evidence>
<comment type="similarity">
    <text evidence="1 9">Belongs to the pseudouridine synthase RluA family.</text>
</comment>
<evidence type="ECO:0000256" key="6">
    <source>
        <dbReference type="ARBA" id="ARBA00036916"/>
    </source>
</evidence>
<dbReference type="EMBL" id="AANZ01000007">
    <property type="protein sequence ID" value="EAQ80730.1"/>
    <property type="molecule type" value="Genomic_DNA"/>
</dbReference>
<dbReference type="GO" id="GO:0003723">
    <property type="term" value="F:RNA binding"/>
    <property type="evidence" value="ECO:0007669"/>
    <property type="project" value="InterPro"/>
</dbReference>
<dbReference type="AlphaFoldDB" id="A3ZRG1"/>
<evidence type="ECO:0000256" key="4">
    <source>
        <dbReference type="ARBA" id="ARBA00023235"/>
    </source>
</evidence>
<dbReference type="Gene3D" id="3.30.2350.10">
    <property type="entry name" value="Pseudouridine synthase"/>
    <property type="match status" value="1"/>
</dbReference>
<proteinExistence type="inferred from homology"/>
<gene>
    <name evidence="11" type="ORF">DSM3645_11956</name>
</gene>
<evidence type="ECO:0000313" key="12">
    <source>
        <dbReference type="Proteomes" id="UP000004358"/>
    </source>
</evidence>
<evidence type="ECO:0000256" key="2">
    <source>
        <dbReference type="ARBA" id="ARBA00022552"/>
    </source>
</evidence>
<dbReference type="CDD" id="cd02869">
    <property type="entry name" value="PseudoU_synth_RluA_like"/>
    <property type="match status" value="1"/>
</dbReference>
<evidence type="ECO:0000313" key="11">
    <source>
        <dbReference type="EMBL" id="EAQ80730.1"/>
    </source>
</evidence>
<evidence type="ECO:0000259" key="10">
    <source>
        <dbReference type="Pfam" id="PF00849"/>
    </source>
</evidence>
<dbReference type="GO" id="GO:0000455">
    <property type="term" value="P:enzyme-directed rRNA pseudouridine synthesis"/>
    <property type="evidence" value="ECO:0007669"/>
    <property type="project" value="TreeGrafter"/>
</dbReference>
<evidence type="ECO:0000256" key="9">
    <source>
        <dbReference type="RuleBase" id="RU362028"/>
    </source>
</evidence>
<dbReference type="InterPro" id="IPR020103">
    <property type="entry name" value="PsdUridine_synth_cat_dom_sf"/>
</dbReference>
<comment type="function">
    <text evidence="7">Dual specificity enzyme that catalyzes the synthesis of pseudouridine from uracil-746 in 23S ribosomal RNA and from uracil-32 in the anticodon stem and loop of transfer RNAs.</text>
</comment>
<dbReference type="eggNOG" id="COG0564">
    <property type="taxonomic scope" value="Bacteria"/>
</dbReference>
<comment type="catalytic activity">
    <reaction evidence="6">
        <text>uridine(746) in 23S rRNA = pseudouridine(746) in 23S rRNA</text>
        <dbReference type="Rhea" id="RHEA:42548"/>
        <dbReference type="Rhea" id="RHEA-COMP:10109"/>
        <dbReference type="Rhea" id="RHEA-COMP:10110"/>
        <dbReference type="ChEBI" id="CHEBI:65314"/>
        <dbReference type="ChEBI" id="CHEBI:65315"/>
        <dbReference type="EC" id="5.4.99.29"/>
    </reaction>
</comment>
<reference evidence="11 12" key="1">
    <citation type="submission" date="2006-02" db="EMBL/GenBank/DDBJ databases">
        <authorList>
            <person name="Amann R."/>
            <person name="Ferriera S."/>
            <person name="Johnson J."/>
            <person name="Kravitz S."/>
            <person name="Halpern A."/>
            <person name="Remington K."/>
            <person name="Beeson K."/>
            <person name="Tran B."/>
            <person name="Rogers Y.-H."/>
            <person name="Friedman R."/>
            <person name="Venter J.C."/>
        </authorList>
    </citation>
    <scope>NUCLEOTIDE SEQUENCE [LARGE SCALE GENOMIC DNA]</scope>
    <source>
        <strain evidence="11 12">DSM 3645</strain>
    </source>
</reference>
<sequence>MTDREWKVLHQDEHLIVLDKPSGLLSVPGRGADKYDSLAVQVADDFPGARNVHRLDRDTSGVIVMACDAAAHRELSRQFEQRETDKRYIAIAAGVVIEEAGKIELPLRKDFDHPPRHMVDVQLGKLALSHWQVEARYADSTRLSLIPQTGRSHQLRVHLQAIGHPILGDPLYAPAETQAAANRLMLHAIELEITHPASGERIRFVAPAPF</sequence>
<evidence type="ECO:0000256" key="3">
    <source>
        <dbReference type="ARBA" id="ARBA00022694"/>
    </source>
</evidence>
<dbReference type="GO" id="GO:0160142">
    <property type="term" value="F:23S rRNA pseudouridine(746) synthase activity"/>
    <property type="evidence" value="ECO:0007669"/>
    <property type="project" value="UniProtKB-EC"/>
</dbReference>
<feature type="active site" evidence="8">
    <location>
        <position position="56"/>
    </location>
</feature>
<dbReference type="Pfam" id="PF00849">
    <property type="entry name" value="PseudoU_synth_2"/>
    <property type="match status" value="1"/>
</dbReference>
<keyword evidence="3" id="KW-0819">tRNA processing</keyword>
<dbReference type="GO" id="GO:0008033">
    <property type="term" value="P:tRNA processing"/>
    <property type="evidence" value="ECO:0007669"/>
    <property type="project" value="UniProtKB-KW"/>
</dbReference>
<dbReference type="HOGENOM" id="CLU_016902_11_1_0"/>
<dbReference type="NCBIfam" id="TIGR00005">
    <property type="entry name" value="rluA_subfam"/>
    <property type="match status" value="1"/>
</dbReference>
<dbReference type="PANTHER" id="PTHR21600:SF91">
    <property type="entry name" value="DUAL-SPECIFICITY RNA PSEUDOURIDINE SYNTHASE RLUA"/>
    <property type="match status" value="1"/>
</dbReference>
<evidence type="ECO:0000256" key="8">
    <source>
        <dbReference type="PIRSR" id="PIRSR606225-1"/>
    </source>
</evidence>